<evidence type="ECO:0000313" key="3">
    <source>
        <dbReference type="Proteomes" id="UP000190541"/>
    </source>
</evidence>
<proteinExistence type="predicted"/>
<dbReference type="RefSeq" id="WP_176146154.1">
    <property type="nucleotide sequence ID" value="NZ_FUYS01000004.1"/>
</dbReference>
<reference evidence="2 3" key="1">
    <citation type="submission" date="2017-02" db="EMBL/GenBank/DDBJ databases">
        <authorList>
            <person name="Peterson S.W."/>
        </authorList>
    </citation>
    <scope>NUCLEOTIDE SEQUENCE [LARGE SCALE GENOMIC DNA]</scope>
    <source>
        <strain evidence="2 3">DSM 22899</strain>
    </source>
</reference>
<dbReference type="EMBL" id="FUYS01000004">
    <property type="protein sequence ID" value="SKB56386.1"/>
    <property type="molecule type" value="Genomic_DNA"/>
</dbReference>
<evidence type="ECO:0000313" key="2">
    <source>
        <dbReference type="EMBL" id="SKB56386.1"/>
    </source>
</evidence>
<dbReference type="STRING" id="623280.SAMN05660226_02002"/>
<organism evidence="2 3">
    <name type="scientific">Parapedobacter luteus</name>
    <dbReference type="NCBI Taxonomy" id="623280"/>
    <lineage>
        <taxon>Bacteria</taxon>
        <taxon>Pseudomonadati</taxon>
        <taxon>Bacteroidota</taxon>
        <taxon>Sphingobacteriia</taxon>
        <taxon>Sphingobacteriales</taxon>
        <taxon>Sphingobacteriaceae</taxon>
        <taxon>Parapedobacter</taxon>
    </lineage>
</organism>
<feature type="compositionally biased region" description="Basic and acidic residues" evidence="1">
    <location>
        <begin position="90"/>
        <end position="99"/>
    </location>
</feature>
<evidence type="ECO:0000256" key="1">
    <source>
        <dbReference type="SAM" id="MobiDB-lite"/>
    </source>
</evidence>
<dbReference type="Proteomes" id="UP000190541">
    <property type="component" value="Unassembled WGS sequence"/>
</dbReference>
<name>A0A1T5CAM0_9SPHI</name>
<protein>
    <submittedName>
        <fullName evidence="2">Uncharacterized protein</fullName>
    </submittedName>
</protein>
<gene>
    <name evidence="2" type="ORF">SAMN05660226_02002</name>
</gene>
<keyword evidence="3" id="KW-1185">Reference proteome</keyword>
<accession>A0A1T5CAM0</accession>
<feature type="region of interest" description="Disordered" evidence="1">
    <location>
        <begin position="90"/>
        <end position="145"/>
    </location>
</feature>
<sequence>MARTVERFKEPKIVRAKRGWFIALYFRWPETHPEKKGPYKKFEISAGLNRIHDLGRREREMQALLAELKKLLKGGFDPFFEDAEKSFVGEIEEKKERNSRNQVGGNRPAPGNSFRKPIYGHRQTLGNSAPHSRRLDAGRGHKAIP</sequence>
<dbReference type="AlphaFoldDB" id="A0A1T5CAM0"/>